<dbReference type="GO" id="GO:0003925">
    <property type="term" value="F:G protein activity"/>
    <property type="evidence" value="ECO:0007669"/>
    <property type="project" value="UniProtKB-EC"/>
</dbReference>
<name>A0A7S1KPJ7_9EUKA</name>
<evidence type="ECO:0000256" key="4">
    <source>
        <dbReference type="ARBA" id="ARBA00022741"/>
    </source>
</evidence>
<proteinExistence type="predicted"/>
<dbReference type="PROSITE" id="PS51419">
    <property type="entry name" value="RAB"/>
    <property type="match status" value="1"/>
</dbReference>
<evidence type="ECO:0000256" key="2">
    <source>
        <dbReference type="ARBA" id="ARBA00011984"/>
    </source>
</evidence>
<reference evidence="9" key="1">
    <citation type="submission" date="2021-01" db="EMBL/GenBank/DDBJ databases">
        <authorList>
            <person name="Corre E."/>
            <person name="Pelletier E."/>
            <person name="Niang G."/>
            <person name="Scheremetjew M."/>
            <person name="Finn R."/>
            <person name="Kale V."/>
            <person name="Holt S."/>
            <person name="Cochrane G."/>
            <person name="Meng A."/>
            <person name="Brown T."/>
            <person name="Cohen L."/>
        </authorList>
    </citation>
    <scope>NUCLEOTIDE SEQUENCE</scope>
    <source>
        <strain evidence="9">WS</strain>
    </source>
</reference>
<keyword evidence="6" id="KW-0342">GTP-binding</keyword>
<sequence>MTEYKIVIIGSGGTGKSALTIQYIQETFVDKYDPTIEDSYRKQVEVDGRAVMLDILDTAGQDEYSAMRDDYMAQGNGFLMVYSITDFQSFEDCNKIHEALIRMKTPEDPSEEMPPLPLILAGNKSDLEEERSVTTEEGKELAAKFGEYCKFFETSAKERINVDEVFEELVRLINKVESGASGNGGDADQENDVVHPQGEESNLDDSAQGGEGSTESGTNEHAGSAKPAEKKPATTPAKPKKKGGGCTLL</sequence>
<dbReference type="InterPro" id="IPR027417">
    <property type="entry name" value="P-loop_NTPase"/>
</dbReference>
<dbReference type="PROSITE" id="PS51420">
    <property type="entry name" value="RHO"/>
    <property type="match status" value="1"/>
</dbReference>
<dbReference type="CDD" id="cd00876">
    <property type="entry name" value="Ras"/>
    <property type="match status" value="1"/>
</dbReference>
<dbReference type="SMART" id="SM00174">
    <property type="entry name" value="RHO"/>
    <property type="match status" value="1"/>
</dbReference>
<evidence type="ECO:0000256" key="3">
    <source>
        <dbReference type="ARBA" id="ARBA00022475"/>
    </source>
</evidence>
<dbReference type="GO" id="GO:0005886">
    <property type="term" value="C:plasma membrane"/>
    <property type="evidence" value="ECO:0007669"/>
    <property type="project" value="UniProtKB-SubCell"/>
</dbReference>
<dbReference type="Gene3D" id="3.40.50.300">
    <property type="entry name" value="P-loop containing nucleotide triphosphate hydrolases"/>
    <property type="match status" value="1"/>
</dbReference>
<evidence type="ECO:0000256" key="7">
    <source>
        <dbReference type="ARBA" id="ARBA00023136"/>
    </source>
</evidence>
<dbReference type="SMART" id="SM00175">
    <property type="entry name" value="RAB"/>
    <property type="match status" value="1"/>
</dbReference>
<dbReference type="SMART" id="SM00173">
    <property type="entry name" value="RAS"/>
    <property type="match status" value="1"/>
</dbReference>
<dbReference type="PANTHER" id="PTHR24070">
    <property type="entry name" value="RAS, DI-RAS, AND RHEB FAMILY MEMBERS OF SMALL GTPASE SUPERFAMILY"/>
    <property type="match status" value="1"/>
</dbReference>
<dbReference type="SUPFAM" id="SSF52540">
    <property type="entry name" value="P-loop containing nucleoside triphosphate hydrolases"/>
    <property type="match status" value="1"/>
</dbReference>
<dbReference type="InterPro" id="IPR005225">
    <property type="entry name" value="Small_GTP-bd"/>
</dbReference>
<evidence type="ECO:0000256" key="1">
    <source>
        <dbReference type="ARBA" id="ARBA00004236"/>
    </source>
</evidence>
<accession>A0A7S1KPJ7</accession>
<dbReference type="AlphaFoldDB" id="A0A7S1KPJ7"/>
<dbReference type="GO" id="GO:0007165">
    <property type="term" value="P:signal transduction"/>
    <property type="evidence" value="ECO:0007669"/>
    <property type="project" value="InterPro"/>
</dbReference>
<keyword evidence="4" id="KW-0547">Nucleotide-binding</keyword>
<dbReference type="EMBL" id="HBGD01004809">
    <property type="protein sequence ID" value="CAD9080763.1"/>
    <property type="molecule type" value="Transcribed_RNA"/>
</dbReference>
<dbReference type="FunFam" id="3.40.50.300:FF:000343">
    <property type="entry name" value="Ras family gtpase"/>
    <property type="match status" value="1"/>
</dbReference>
<dbReference type="PRINTS" id="PR00449">
    <property type="entry name" value="RASTRNSFRMNG"/>
</dbReference>
<comment type="subcellular location">
    <subcellularLocation>
        <location evidence="1">Cell membrane</location>
    </subcellularLocation>
</comment>
<dbReference type="InterPro" id="IPR020849">
    <property type="entry name" value="Small_GTPase_Ras-type"/>
</dbReference>
<dbReference type="InterPro" id="IPR001806">
    <property type="entry name" value="Small_GTPase"/>
</dbReference>
<feature type="region of interest" description="Disordered" evidence="8">
    <location>
        <begin position="178"/>
        <end position="249"/>
    </location>
</feature>
<keyword evidence="5" id="KW-0378">Hydrolase</keyword>
<gene>
    <name evidence="9" type="ORF">PCOS0759_LOCUS4003</name>
</gene>
<dbReference type="PROSITE" id="PS51421">
    <property type="entry name" value="RAS"/>
    <property type="match status" value="1"/>
</dbReference>
<dbReference type="NCBIfam" id="TIGR00231">
    <property type="entry name" value="small_GTP"/>
    <property type="match status" value="1"/>
</dbReference>
<dbReference type="SMART" id="SM00176">
    <property type="entry name" value="RAN"/>
    <property type="match status" value="1"/>
</dbReference>
<organism evidence="9">
    <name type="scientific">Percolomonas cosmopolitus</name>
    <dbReference type="NCBI Taxonomy" id="63605"/>
    <lineage>
        <taxon>Eukaryota</taxon>
        <taxon>Discoba</taxon>
        <taxon>Heterolobosea</taxon>
        <taxon>Tetramitia</taxon>
        <taxon>Eutetramitia</taxon>
        <taxon>Percolomonadidae</taxon>
        <taxon>Percolomonas</taxon>
    </lineage>
</organism>
<evidence type="ECO:0000256" key="8">
    <source>
        <dbReference type="SAM" id="MobiDB-lite"/>
    </source>
</evidence>
<evidence type="ECO:0000256" key="5">
    <source>
        <dbReference type="ARBA" id="ARBA00022801"/>
    </source>
</evidence>
<dbReference type="GO" id="GO:0005525">
    <property type="term" value="F:GTP binding"/>
    <property type="evidence" value="ECO:0007669"/>
    <property type="project" value="UniProtKB-KW"/>
</dbReference>
<evidence type="ECO:0000256" key="6">
    <source>
        <dbReference type="ARBA" id="ARBA00023134"/>
    </source>
</evidence>
<dbReference type="EC" id="3.6.5.2" evidence="2"/>
<keyword evidence="3" id="KW-1003">Cell membrane</keyword>
<keyword evidence="7" id="KW-0472">Membrane</keyword>
<protein>
    <recommendedName>
        <fullName evidence="2">small monomeric GTPase</fullName>
        <ecNumber evidence="2">3.6.5.2</ecNumber>
    </recommendedName>
</protein>
<evidence type="ECO:0000313" key="9">
    <source>
        <dbReference type="EMBL" id="CAD9080763.1"/>
    </source>
</evidence>
<dbReference type="Pfam" id="PF00071">
    <property type="entry name" value="Ras"/>
    <property type="match status" value="1"/>
</dbReference>